<dbReference type="Gene3D" id="1.10.10.10">
    <property type="entry name" value="Winged helix-like DNA-binding domain superfamily/Winged helix DNA-binding domain"/>
    <property type="match status" value="1"/>
</dbReference>
<dbReference type="Proteomes" id="UP001430953">
    <property type="component" value="Unassembled WGS sequence"/>
</dbReference>
<dbReference type="GO" id="GO:0003676">
    <property type="term" value="F:nucleic acid binding"/>
    <property type="evidence" value="ECO:0007669"/>
    <property type="project" value="InterPro"/>
</dbReference>
<protein>
    <recommendedName>
        <fullName evidence="3">Mariner Mos1 transposase</fullName>
    </recommendedName>
</protein>
<organism evidence="1 2">
    <name type="scientific">Cardiocondyla obscurior</name>
    <dbReference type="NCBI Taxonomy" id="286306"/>
    <lineage>
        <taxon>Eukaryota</taxon>
        <taxon>Metazoa</taxon>
        <taxon>Ecdysozoa</taxon>
        <taxon>Arthropoda</taxon>
        <taxon>Hexapoda</taxon>
        <taxon>Insecta</taxon>
        <taxon>Pterygota</taxon>
        <taxon>Neoptera</taxon>
        <taxon>Endopterygota</taxon>
        <taxon>Hymenoptera</taxon>
        <taxon>Apocrita</taxon>
        <taxon>Aculeata</taxon>
        <taxon>Formicoidea</taxon>
        <taxon>Formicidae</taxon>
        <taxon>Myrmicinae</taxon>
        <taxon>Cardiocondyla</taxon>
    </lineage>
</organism>
<dbReference type="PANTHER" id="PTHR46060">
    <property type="entry name" value="MARINER MOS1 TRANSPOSASE-LIKE PROTEIN"/>
    <property type="match status" value="1"/>
</dbReference>
<evidence type="ECO:0000313" key="2">
    <source>
        <dbReference type="Proteomes" id="UP001430953"/>
    </source>
</evidence>
<keyword evidence="2" id="KW-1185">Reference proteome</keyword>
<dbReference type="Gene3D" id="3.30.420.10">
    <property type="entry name" value="Ribonuclease H-like superfamily/Ribonuclease H"/>
    <property type="match status" value="1"/>
</dbReference>
<reference evidence="1 2" key="1">
    <citation type="submission" date="2023-03" db="EMBL/GenBank/DDBJ databases">
        <title>High recombination rates correlate with genetic variation in Cardiocondyla obscurior ants.</title>
        <authorList>
            <person name="Errbii M."/>
        </authorList>
    </citation>
    <scope>NUCLEOTIDE SEQUENCE [LARGE SCALE GENOMIC DNA]</scope>
    <source>
        <strain evidence="1">Alpha-2009</strain>
        <tissue evidence="1">Whole body</tissue>
    </source>
</reference>
<dbReference type="InterPro" id="IPR036397">
    <property type="entry name" value="RNaseH_sf"/>
</dbReference>
<comment type="caution">
    <text evidence="1">The sequence shown here is derived from an EMBL/GenBank/DDBJ whole genome shotgun (WGS) entry which is preliminary data.</text>
</comment>
<proteinExistence type="predicted"/>
<sequence length="224" mass="26374">MFKNGDFNTKDKERSRRPKVYDNADLEELLNKDSCQTQEELALTLKVTQQAVSHQLKSLEIIQKQGHWVPHELTPRNIEHRFCTCEMLLARQKQKGFLHRIVNGDEKWIYYDNPKKMKLLGPPGHASTSTAKQIFMEKNFYCLLKPNETITGSVYRTQLMRSNRALKEKRAHYYSRHDEIIFLHYNARSHVAAPVKTYLQVLNWEVLLHPPYSPDIASSDFHFF</sequence>
<accession>A0AAW2F409</accession>
<dbReference type="InterPro" id="IPR036388">
    <property type="entry name" value="WH-like_DNA-bd_sf"/>
</dbReference>
<gene>
    <name evidence="1" type="ORF">PUN28_013998</name>
</gene>
<dbReference type="InterPro" id="IPR052709">
    <property type="entry name" value="Transposase-MT_Hybrid"/>
</dbReference>
<dbReference type="EMBL" id="JADYXP020000014">
    <property type="protein sequence ID" value="KAL0110743.1"/>
    <property type="molecule type" value="Genomic_DNA"/>
</dbReference>
<dbReference type="PANTHER" id="PTHR46060:SF1">
    <property type="entry name" value="MARINER MOS1 TRANSPOSASE-LIKE PROTEIN"/>
    <property type="match status" value="1"/>
</dbReference>
<name>A0AAW2F409_9HYME</name>
<dbReference type="AlphaFoldDB" id="A0AAW2F409"/>
<evidence type="ECO:0008006" key="3">
    <source>
        <dbReference type="Google" id="ProtNLM"/>
    </source>
</evidence>
<dbReference type="InterPro" id="IPR001888">
    <property type="entry name" value="Transposase_1"/>
</dbReference>
<dbReference type="Pfam" id="PF01359">
    <property type="entry name" value="Transposase_1"/>
    <property type="match status" value="1"/>
</dbReference>
<evidence type="ECO:0000313" key="1">
    <source>
        <dbReference type="EMBL" id="KAL0110743.1"/>
    </source>
</evidence>